<accession>A0A2W7RB99</accession>
<evidence type="ECO:0000313" key="1">
    <source>
        <dbReference type="EMBL" id="PZX51419.1"/>
    </source>
</evidence>
<name>A0A2W7RB99_9BACT</name>
<dbReference type="EMBL" id="QKZT01000009">
    <property type="protein sequence ID" value="PZX51419.1"/>
    <property type="molecule type" value="Genomic_DNA"/>
</dbReference>
<dbReference type="Proteomes" id="UP000248882">
    <property type="component" value="Unassembled WGS sequence"/>
</dbReference>
<evidence type="ECO:0000313" key="2">
    <source>
        <dbReference type="Proteomes" id="UP000248882"/>
    </source>
</evidence>
<dbReference type="RefSeq" id="WP_158531177.1">
    <property type="nucleotide sequence ID" value="NZ_QKZT01000009.1"/>
</dbReference>
<keyword evidence="2" id="KW-1185">Reference proteome</keyword>
<organism evidence="1 2">
    <name type="scientific">Algoriphagus chordae</name>
    <dbReference type="NCBI Taxonomy" id="237019"/>
    <lineage>
        <taxon>Bacteria</taxon>
        <taxon>Pseudomonadati</taxon>
        <taxon>Bacteroidota</taxon>
        <taxon>Cytophagia</taxon>
        <taxon>Cytophagales</taxon>
        <taxon>Cyclobacteriaceae</taxon>
        <taxon>Algoriphagus</taxon>
    </lineage>
</organism>
<reference evidence="1 2" key="1">
    <citation type="submission" date="2018-06" db="EMBL/GenBank/DDBJ databases">
        <title>Genomic Encyclopedia of Archaeal and Bacterial Type Strains, Phase II (KMG-II): from individual species to whole genera.</title>
        <authorList>
            <person name="Goeker M."/>
        </authorList>
    </citation>
    <scope>NUCLEOTIDE SEQUENCE [LARGE SCALE GENOMIC DNA]</scope>
    <source>
        <strain evidence="1 2">DSM 19830</strain>
    </source>
</reference>
<gene>
    <name evidence="1" type="ORF">LV85_02363</name>
</gene>
<protein>
    <submittedName>
        <fullName evidence="1">Uncharacterized protein</fullName>
    </submittedName>
</protein>
<proteinExistence type="predicted"/>
<sequence length="52" mass="5806">MSNLTHLAGRITGRAFGTLTAYCFLEPRISFWVFTVNAVDISEVLTESPSER</sequence>
<dbReference type="AlphaFoldDB" id="A0A2W7RB99"/>
<comment type="caution">
    <text evidence="1">The sequence shown here is derived from an EMBL/GenBank/DDBJ whole genome shotgun (WGS) entry which is preliminary data.</text>
</comment>